<evidence type="ECO:0000256" key="4">
    <source>
        <dbReference type="ARBA" id="ARBA00022741"/>
    </source>
</evidence>
<accession>A0A7V8SVI9</accession>
<dbReference type="InterPro" id="IPR027417">
    <property type="entry name" value="P-loop_NTPase"/>
</dbReference>
<dbReference type="PANTHER" id="PTHR10344">
    <property type="entry name" value="THYMIDYLATE KINASE"/>
    <property type="match status" value="1"/>
</dbReference>
<keyword evidence="5 7" id="KW-0418">Kinase</keyword>
<keyword evidence="10" id="KW-1185">Reference proteome</keyword>
<comment type="function">
    <text evidence="7">Phosphorylation of dTMP to form dTDP in both de novo and salvage pathways of dTTP synthesis.</text>
</comment>
<dbReference type="GO" id="GO:0006235">
    <property type="term" value="P:dTTP biosynthetic process"/>
    <property type="evidence" value="ECO:0007669"/>
    <property type="project" value="UniProtKB-UniRule"/>
</dbReference>
<dbReference type="GO" id="GO:0005737">
    <property type="term" value="C:cytoplasm"/>
    <property type="evidence" value="ECO:0007669"/>
    <property type="project" value="TreeGrafter"/>
</dbReference>
<dbReference type="AlphaFoldDB" id="A0A7V8SVI9"/>
<dbReference type="InterPro" id="IPR018094">
    <property type="entry name" value="Thymidylate_kinase"/>
</dbReference>
<evidence type="ECO:0000313" key="10">
    <source>
        <dbReference type="Proteomes" id="UP000567293"/>
    </source>
</evidence>
<sequence length="244" mass="27678">MAKRPPLQFYSEPLPDVNTAELQGKLIVVEGPDAVGRSTQIALLRQWLEQEGHAVIDSGMARSALAGKGIQMAKEGNTLGPITMTLFYTTDFADRLENEIVPALRAGFVVLIDRYIFSIMARAIARGEDRRWIEQVAGFALVPHAVYYLRTDVDHLVSRVVLGRGAFDYWESGMDLRFGPDMYESFVRYQKKLMKALDAMVEPYEFTVIDASQPVERIFRELQRRMVRLQLGRAPGRRLAVRKA</sequence>
<proteinExistence type="inferred from homology"/>
<evidence type="ECO:0000256" key="1">
    <source>
        <dbReference type="ARBA" id="ARBA00009776"/>
    </source>
</evidence>
<dbReference type="GO" id="GO:0005524">
    <property type="term" value="F:ATP binding"/>
    <property type="evidence" value="ECO:0007669"/>
    <property type="project" value="UniProtKB-UniRule"/>
</dbReference>
<feature type="domain" description="Thymidylate kinase-like" evidence="8">
    <location>
        <begin position="29"/>
        <end position="220"/>
    </location>
</feature>
<comment type="catalytic activity">
    <reaction evidence="7">
        <text>dTMP + ATP = dTDP + ADP</text>
        <dbReference type="Rhea" id="RHEA:13517"/>
        <dbReference type="ChEBI" id="CHEBI:30616"/>
        <dbReference type="ChEBI" id="CHEBI:58369"/>
        <dbReference type="ChEBI" id="CHEBI:63528"/>
        <dbReference type="ChEBI" id="CHEBI:456216"/>
        <dbReference type="EC" id="2.7.4.9"/>
    </reaction>
</comment>
<dbReference type="SUPFAM" id="SSF52540">
    <property type="entry name" value="P-loop containing nucleoside triphosphate hydrolases"/>
    <property type="match status" value="1"/>
</dbReference>
<dbReference type="HAMAP" id="MF_00165">
    <property type="entry name" value="Thymidylate_kinase"/>
    <property type="match status" value="1"/>
</dbReference>
<dbReference type="EMBL" id="JACDQQ010000429">
    <property type="protein sequence ID" value="MBA0084225.1"/>
    <property type="molecule type" value="Genomic_DNA"/>
</dbReference>
<evidence type="ECO:0000256" key="5">
    <source>
        <dbReference type="ARBA" id="ARBA00022777"/>
    </source>
</evidence>
<dbReference type="GO" id="GO:0004798">
    <property type="term" value="F:dTMP kinase activity"/>
    <property type="evidence" value="ECO:0007669"/>
    <property type="project" value="UniProtKB-UniRule"/>
</dbReference>
<dbReference type="PANTHER" id="PTHR10344:SF1">
    <property type="entry name" value="THYMIDYLATE KINASE"/>
    <property type="match status" value="1"/>
</dbReference>
<dbReference type="Proteomes" id="UP000567293">
    <property type="component" value="Unassembled WGS sequence"/>
</dbReference>
<keyword evidence="6 7" id="KW-0067">ATP-binding</keyword>
<dbReference type="Gene3D" id="3.40.50.300">
    <property type="entry name" value="P-loop containing nucleotide triphosphate hydrolases"/>
    <property type="match status" value="1"/>
</dbReference>
<evidence type="ECO:0000259" key="8">
    <source>
        <dbReference type="Pfam" id="PF02223"/>
    </source>
</evidence>
<evidence type="ECO:0000256" key="7">
    <source>
        <dbReference type="HAMAP-Rule" id="MF_00165"/>
    </source>
</evidence>
<evidence type="ECO:0000256" key="6">
    <source>
        <dbReference type="ARBA" id="ARBA00022840"/>
    </source>
</evidence>
<dbReference type="Pfam" id="PF02223">
    <property type="entry name" value="Thymidylate_kin"/>
    <property type="match status" value="1"/>
</dbReference>
<evidence type="ECO:0000256" key="3">
    <source>
        <dbReference type="ARBA" id="ARBA00022727"/>
    </source>
</evidence>
<dbReference type="CDD" id="cd01672">
    <property type="entry name" value="TMPK"/>
    <property type="match status" value="1"/>
</dbReference>
<dbReference type="GO" id="GO:0006233">
    <property type="term" value="P:dTDP biosynthetic process"/>
    <property type="evidence" value="ECO:0007669"/>
    <property type="project" value="InterPro"/>
</dbReference>
<reference evidence="9" key="1">
    <citation type="submission" date="2020-06" db="EMBL/GenBank/DDBJ databases">
        <title>Legume-microbial interactions unlock mineral nutrients during tropical forest succession.</title>
        <authorList>
            <person name="Epihov D.Z."/>
        </authorList>
    </citation>
    <scope>NUCLEOTIDE SEQUENCE [LARGE SCALE GENOMIC DNA]</scope>
    <source>
        <strain evidence="9">Pan2503</strain>
    </source>
</reference>
<gene>
    <name evidence="7" type="primary">tmk</name>
    <name evidence="9" type="ORF">HRJ53_04450</name>
</gene>
<name>A0A7V8SVI9_9BACT</name>
<comment type="caution">
    <text evidence="9">The sequence shown here is derived from an EMBL/GenBank/DDBJ whole genome shotgun (WGS) entry which is preliminary data.</text>
</comment>
<comment type="caution">
    <text evidence="7">Lacks conserved residue(s) required for the propagation of feature annotation.</text>
</comment>
<dbReference type="EC" id="2.7.4.9" evidence="7"/>
<evidence type="ECO:0000256" key="2">
    <source>
        <dbReference type="ARBA" id="ARBA00022679"/>
    </source>
</evidence>
<comment type="similarity">
    <text evidence="1 7">Belongs to the thymidylate kinase family.</text>
</comment>
<organism evidence="9 10">
    <name type="scientific">Candidatus Acidiferrum panamense</name>
    <dbReference type="NCBI Taxonomy" id="2741543"/>
    <lineage>
        <taxon>Bacteria</taxon>
        <taxon>Pseudomonadati</taxon>
        <taxon>Acidobacteriota</taxon>
        <taxon>Terriglobia</taxon>
        <taxon>Candidatus Acidiferrales</taxon>
        <taxon>Candidatus Acidiferrum</taxon>
    </lineage>
</organism>
<dbReference type="GO" id="GO:0006227">
    <property type="term" value="P:dUDP biosynthetic process"/>
    <property type="evidence" value="ECO:0007669"/>
    <property type="project" value="TreeGrafter"/>
</dbReference>
<dbReference type="InterPro" id="IPR039430">
    <property type="entry name" value="Thymidylate_kin-like_dom"/>
</dbReference>
<evidence type="ECO:0000313" key="9">
    <source>
        <dbReference type="EMBL" id="MBA0084225.1"/>
    </source>
</evidence>
<keyword evidence="4 7" id="KW-0547">Nucleotide-binding</keyword>
<keyword evidence="3 7" id="KW-0545">Nucleotide biosynthesis</keyword>
<keyword evidence="2 7" id="KW-0808">Transferase</keyword>
<protein>
    <recommendedName>
        <fullName evidence="7">Thymidylate kinase</fullName>
        <ecNumber evidence="7">2.7.4.9</ecNumber>
    </recommendedName>
    <alternativeName>
        <fullName evidence="7">dTMP kinase</fullName>
    </alternativeName>
</protein>